<protein>
    <recommendedName>
        <fullName evidence="2">PhoD-like phosphatase domain-containing protein</fullName>
    </recommendedName>
</protein>
<name>A0A427XD95_9TREE</name>
<gene>
    <name evidence="3" type="ORF">EHS24_005194</name>
</gene>
<dbReference type="GO" id="GO:0016020">
    <property type="term" value="C:membrane"/>
    <property type="evidence" value="ECO:0007669"/>
    <property type="project" value="TreeGrafter"/>
</dbReference>
<dbReference type="RefSeq" id="XP_028471945.1">
    <property type="nucleotide sequence ID" value="XM_028620729.1"/>
</dbReference>
<dbReference type="PANTHER" id="PTHR46689">
    <property type="entry name" value="MEMBRANE PROTEIN, PUTATIVE-RELATED"/>
    <property type="match status" value="1"/>
</dbReference>
<dbReference type="PANTHER" id="PTHR46689:SF1">
    <property type="entry name" value="PHOD-LIKE PHOSPHATASE DOMAIN-CONTAINING PROTEIN"/>
    <property type="match status" value="1"/>
</dbReference>
<dbReference type="Proteomes" id="UP000279236">
    <property type="component" value="Unassembled WGS sequence"/>
</dbReference>
<feature type="domain" description="PhoD-like phosphatase" evidence="2">
    <location>
        <begin position="77"/>
        <end position="227"/>
    </location>
</feature>
<feature type="non-terminal residue" evidence="3">
    <location>
        <position position="1"/>
    </location>
</feature>
<evidence type="ECO:0000313" key="3">
    <source>
        <dbReference type="EMBL" id="RSH76798.1"/>
    </source>
</evidence>
<dbReference type="OrthoDB" id="2419400at2759"/>
<feature type="region of interest" description="Disordered" evidence="1">
    <location>
        <begin position="416"/>
        <end position="438"/>
    </location>
</feature>
<organism evidence="3 4">
    <name type="scientific">Apiotrichum porosum</name>
    <dbReference type="NCBI Taxonomy" id="105984"/>
    <lineage>
        <taxon>Eukaryota</taxon>
        <taxon>Fungi</taxon>
        <taxon>Dikarya</taxon>
        <taxon>Basidiomycota</taxon>
        <taxon>Agaricomycotina</taxon>
        <taxon>Tremellomycetes</taxon>
        <taxon>Trichosporonales</taxon>
        <taxon>Trichosporonaceae</taxon>
        <taxon>Apiotrichum</taxon>
    </lineage>
</organism>
<evidence type="ECO:0000313" key="4">
    <source>
        <dbReference type="Proteomes" id="UP000279236"/>
    </source>
</evidence>
<dbReference type="STRING" id="105984.A0A427XD95"/>
<feature type="domain" description="PhoD-like phosphatase" evidence="2">
    <location>
        <begin position="246"/>
        <end position="395"/>
    </location>
</feature>
<evidence type="ECO:0000256" key="1">
    <source>
        <dbReference type="SAM" id="MobiDB-lite"/>
    </source>
</evidence>
<dbReference type="GeneID" id="39589737"/>
<reference evidence="3 4" key="1">
    <citation type="submission" date="2018-11" db="EMBL/GenBank/DDBJ databases">
        <title>Genome sequence of Apiotrichum porosum DSM 27194.</title>
        <authorList>
            <person name="Aliyu H."/>
            <person name="Gorte O."/>
            <person name="Ochsenreither K."/>
        </authorList>
    </citation>
    <scope>NUCLEOTIDE SEQUENCE [LARGE SCALE GENOMIC DNA]</scope>
    <source>
        <strain evidence="3 4">DSM 27194</strain>
    </source>
</reference>
<comment type="caution">
    <text evidence="3">The sequence shown here is derived from an EMBL/GenBank/DDBJ whole genome shotgun (WGS) entry which is preliminary data.</text>
</comment>
<dbReference type="CDD" id="cd07389">
    <property type="entry name" value="MPP_PhoD"/>
    <property type="match status" value="1"/>
</dbReference>
<proteinExistence type="predicted"/>
<dbReference type="Gene3D" id="3.60.21.70">
    <property type="entry name" value="PhoD-like phosphatase"/>
    <property type="match status" value="1"/>
</dbReference>
<dbReference type="EMBL" id="RSCE01000020">
    <property type="protein sequence ID" value="RSH76798.1"/>
    <property type="molecule type" value="Genomic_DNA"/>
</dbReference>
<dbReference type="AlphaFoldDB" id="A0A427XD95"/>
<evidence type="ECO:0000259" key="2">
    <source>
        <dbReference type="Pfam" id="PF19050"/>
    </source>
</evidence>
<accession>A0A427XD95</accession>
<keyword evidence="4" id="KW-1185">Reference proteome</keyword>
<sequence>CNGLSLGVKEKEFRTSKFKSGFDPLWMDMLEKHAEKPYHCMVGGGDQIYSDLISFEPSLQGWLHEPNKKTKRTMPANSTIPMVNMLDDHDLIDGFGTYDDATMKGPIFSLIGNRGYFWYLAFQLFTVDAFDGVDYSLGNHWIPSLFFGGMGPYIKSHAHSLMVYLGPNVALMALDCRAERTYHQIVSKESYEGAFYAISQLPPTVQQLVLLLGVPIAYPRMSFLEHFLGFKYNPAIMLARHNALGLGSLVNKFDKEPELLDDLNDHWCANVHKKERNALVIQLQDIALRQRLRITFLSGDVHLCAVGRLFTHKHKEGGPETDHRYMLNVITSAIVNTPPPGPVAWLVAKLGGHKHRTLHRKHTDEDMVDVFQKDTDGSHVKRPYVLARRNYASIEYKSSGALEFDIRVEKEKGAGTTIGYPVNSPPPQWKAAPAGSLV</sequence>
<dbReference type="Pfam" id="PF19050">
    <property type="entry name" value="PhoD_2"/>
    <property type="match status" value="2"/>
</dbReference>
<dbReference type="InterPro" id="IPR018946">
    <property type="entry name" value="PhoD-like_MPP"/>
</dbReference>
<dbReference type="InterPro" id="IPR043904">
    <property type="entry name" value="PhoD_2-like"/>
</dbReference>
<dbReference type="InterPro" id="IPR038607">
    <property type="entry name" value="PhoD-like_sf"/>
</dbReference>